<keyword evidence="2" id="KW-1185">Reference proteome</keyword>
<dbReference type="STRING" id="1423790.BN53_04460"/>
<gene>
    <name evidence="1" type="ORF">BN53_04460</name>
</gene>
<sequence>MIHPYCRCTTVPYMKDLPDIETRWSRDPETGKGKFVKVDNGPKRLTFREWKKLTVDSTEYHKIVDVLGDKAPVSLAEFLNLKYNDSKKYGELKDRELWIGAEFPTKKSYDGHYETHRSEFGDITKEEYQQMAAELLAEPVSDDILGYDTGERRVRYDIKNNIFVLGNSEAKNITTMFKPDEGRDYYDGEYAKDVEKRR</sequence>
<dbReference type="EMBL" id="CAKD01000021">
    <property type="protein sequence ID" value="CCI85340.1"/>
    <property type="molecule type" value="Genomic_DNA"/>
</dbReference>
<evidence type="ECO:0000313" key="2">
    <source>
        <dbReference type="Proteomes" id="UP000009311"/>
    </source>
</evidence>
<protein>
    <submittedName>
        <fullName evidence="1">Uncharacterized protein</fullName>
    </submittedName>
</protein>
<evidence type="ECO:0000313" key="1">
    <source>
        <dbReference type="EMBL" id="CCI85340.1"/>
    </source>
</evidence>
<reference evidence="1 2" key="1">
    <citation type="submission" date="2012-06" db="EMBL/GenBank/DDBJ databases">
        <title>Draft Genome Sequence of Lactobacillus pasteurii CRBIP 24.76T.</title>
        <authorList>
            <person name="Cousin S."/>
            <person name="Bouchier C."/>
            <person name="Loux V."/>
            <person name="Ma L."/>
            <person name="Creno S."/>
            <person name="Bizet C."/>
            <person name="Clermont D."/>
        </authorList>
    </citation>
    <scope>NUCLEOTIDE SEQUENCE [LARGE SCALE GENOMIC DNA]</scope>
    <source>
        <strain evidence="2">CRBIP 24.76T</strain>
    </source>
</reference>
<dbReference type="AlphaFoldDB" id="I7JY90"/>
<dbReference type="eggNOG" id="COG5529">
    <property type="taxonomic scope" value="Bacteria"/>
</dbReference>
<organism evidence="1 2">
    <name type="scientific">Lactobacillus pasteurii DSM 23907 = CRBIP 24.76</name>
    <dbReference type="NCBI Taxonomy" id="1423790"/>
    <lineage>
        <taxon>Bacteria</taxon>
        <taxon>Bacillati</taxon>
        <taxon>Bacillota</taxon>
        <taxon>Bacilli</taxon>
        <taxon>Lactobacillales</taxon>
        <taxon>Lactobacillaceae</taxon>
        <taxon>Lactobacillus</taxon>
    </lineage>
</organism>
<proteinExistence type="predicted"/>
<name>I7JY90_9LACO</name>
<comment type="caution">
    <text evidence="1">The sequence shown here is derived from an EMBL/GenBank/DDBJ whole genome shotgun (WGS) entry which is preliminary data.</text>
</comment>
<accession>I7JY90</accession>
<dbReference type="Proteomes" id="UP000009311">
    <property type="component" value="Unassembled WGS sequence"/>
</dbReference>